<comment type="subcellular location">
    <subcellularLocation>
        <location evidence="1">Membrane</location>
    </subcellularLocation>
</comment>
<keyword evidence="4 6" id="KW-0808">Transferase</keyword>
<dbReference type="EC" id="2.4.1.-" evidence="6"/>
<keyword evidence="3 6" id="KW-0328">Glycosyltransferase</keyword>
<evidence type="ECO:0000256" key="2">
    <source>
        <dbReference type="ARBA" id="ARBA00007647"/>
    </source>
</evidence>
<keyword evidence="6" id="KW-1133">Transmembrane helix</keyword>
<dbReference type="InterPro" id="IPR008166">
    <property type="entry name" value="Glyco_transf_92"/>
</dbReference>
<feature type="transmembrane region" description="Helical" evidence="6">
    <location>
        <begin position="20"/>
        <end position="43"/>
    </location>
</feature>
<evidence type="ECO:0000256" key="4">
    <source>
        <dbReference type="ARBA" id="ARBA00022679"/>
    </source>
</evidence>
<evidence type="ECO:0000313" key="7">
    <source>
        <dbReference type="EnsemblPlants" id="TuG1812G0300001793.01.T03"/>
    </source>
</evidence>
<dbReference type="GO" id="GO:0016020">
    <property type="term" value="C:membrane"/>
    <property type="evidence" value="ECO:0007669"/>
    <property type="project" value="UniProtKB-SubCell"/>
</dbReference>
<evidence type="ECO:0000256" key="3">
    <source>
        <dbReference type="ARBA" id="ARBA00022676"/>
    </source>
</evidence>
<dbReference type="GO" id="GO:0030244">
    <property type="term" value="P:cellulose biosynthetic process"/>
    <property type="evidence" value="ECO:0007669"/>
    <property type="project" value="InterPro"/>
</dbReference>
<reference evidence="8" key="1">
    <citation type="journal article" date="2013" name="Nature">
        <title>Draft genome of the wheat A-genome progenitor Triticum urartu.</title>
        <authorList>
            <person name="Ling H.Q."/>
            <person name="Zhao S."/>
            <person name="Liu D."/>
            <person name="Wang J."/>
            <person name="Sun H."/>
            <person name="Zhang C."/>
            <person name="Fan H."/>
            <person name="Li D."/>
            <person name="Dong L."/>
            <person name="Tao Y."/>
            <person name="Gao C."/>
            <person name="Wu H."/>
            <person name="Li Y."/>
            <person name="Cui Y."/>
            <person name="Guo X."/>
            <person name="Zheng S."/>
            <person name="Wang B."/>
            <person name="Yu K."/>
            <person name="Liang Q."/>
            <person name="Yang W."/>
            <person name="Lou X."/>
            <person name="Chen J."/>
            <person name="Feng M."/>
            <person name="Jian J."/>
            <person name="Zhang X."/>
            <person name="Luo G."/>
            <person name="Jiang Y."/>
            <person name="Liu J."/>
            <person name="Wang Z."/>
            <person name="Sha Y."/>
            <person name="Zhang B."/>
            <person name="Wu H."/>
            <person name="Tang D."/>
            <person name="Shen Q."/>
            <person name="Xue P."/>
            <person name="Zou S."/>
            <person name="Wang X."/>
            <person name="Liu X."/>
            <person name="Wang F."/>
            <person name="Yang Y."/>
            <person name="An X."/>
            <person name="Dong Z."/>
            <person name="Zhang K."/>
            <person name="Zhang X."/>
            <person name="Luo M.C."/>
            <person name="Dvorak J."/>
            <person name="Tong Y."/>
            <person name="Wang J."/>
            <person name="Yang H."/>
            <person name="Li Z."/>
            <person name="Wang D."/>
            <person name="Zhang A."/>
            <person name="Wang J."/>
        </authorList>
    </citation>
    <scope>NUCLEOTIDE SEQUENCE</scope>
    <source>
        <strain evidence="8">cv. G1812</strain>
    </source>
</reference>
<dbReference type="PANTHER" id="PTHR46701:SF11">
    <property type="entry name" value="GLYCOSYLTRANSFERASE FAMILY 92 PROTEIN"/>
    <property type="match status" value="1"/>
</dbReference>
<organism evidence="7 8">
    <name type="scientific">Triticum urartu</name>
    <name type="common">Red wild einkorn</name>
    <name type="synonym">Crithodium urartu</name>
    <dbReference type="NCBI Taxonomy" id="4572"/>
    <lineage>
        <taxon>Eukaryota</taxon>
        <taxon>Viridiplantae</taxon>
        <taxon>Streptophyta</taxon>
        <taxon>Embryophyta</taxon>
        <taxon>Tracheophyta</taxon>
        <taxon>Spermatophyta</taxon>
        <taxon>Magnoliopsida</taxon>
        <taxon>Liliopsida</taxon>
        <taxon>Poales</taxon>
        <taxon>Poaceae</taxon>
        <taxon>BOP clade</taxon>
        <taxon>Pooideae</taxon>
        <taxon>Triticodae</taxon>
        <taxon>Triticeae</taxon>
        <taxon>Triticinae</taxon>
        <taxon>Triticum</taxon>
    </lineage>
</organism>
<dbReference type="EnsemblPlants" id="TuG1812G0300001793.01.T03">
    <property type="protein sequence ID" value="TuG1812G0300001793.01.T03"/>
    <property type="gene ID" value="TuG1812G0300001793.01"/>
</dbReference>
<dbReference type="GO" id="GO:0009737">
    <property type="term" value="P:response to abscisic acid"/>
    <property type="evidence" value="ECO:0007669"/>
    <property type="project" value="InterPro"/>
</dbReference>
<keyword evidence="5 6" id="KW-0472">Membrane</keyword>
<dbReference type="PANTHER" id="PTHR46701">
    <property type="entry name" value="GLYCOSYLTRANSFERASE-LIKE KOBITO 1"/>
    <property type="match status" value="1"/>
</dbReference>
<proteinExistence type="inferred from homology"/>
<evidence type="ECO:0000313" key="8">
    <source>
        <dbReference type="Proteomes" id="UP000015106"/>
    </source>
</evidence>
<evidence type="ECO:0000256" key="6">
    <source>
        <dbReference type="RuleBase" id="RU366017"/>
    </source>
</evidence>
<comment type="similarity">
    <text evidence="2 6">Belongs to the glycosyltransferase 92 family.</text>
</comment>
<dbReference type="GO" id="GO:0016757">
    <property type="term" value="F:glycosyltransferase activity"/>
    <property type="evidence" value="ECO:0007669"/>
    <property type="project" value="UniProtKB-UniRule"/>
</dbReference>
<protein>
    <recommendedName>
        <fullName evidence="6">Glycosyltransferase family 92 protein</fullName>
        <ecNumber evidence="6">2.4.1.-</ecNumber>
    </recommendedName>
</protein>
<evidence type="ECO:0000256" key="5">
    <source>
        <dbReference type="ARBA" id="ARBA00023136"/>
    </source>
</evidence>
<dbReference type="AlphaFoldDB" id="A0A8R7PR36"/>
<reference evidence="7" key="2">
    <citation type="submission" date="2018-03" db="EMBL/GenBank/DDBJ databases">
        <title>The Triticum urartu genome reveals the dynamic nature of wheat genome evolution.</title>
        <authorList>
            <person name="Ling H."/>
            <person name="Ma B."/>
            <person name="Shi X."/>
            <person name="Liu H."/>
            <person name="Dong L."/>
            <person name="Sun H."/>
            <person name="Cao Y."/>
            <person name="Gao Q."/>
            <person name="Zheng S."/>
            <person name="Li Y."/>
            <person name="Yu Y."/>
            <person name="Du H."/>
            <person name="Qi M."/>
            <person name="Li Y."/>
            <person name="Yu H."/>
            <person name="Cui Y."/>
            <person name="Wang N."/>
            <person name="Chen C."/>
            <person name="Wu H."/>
            <person name="Zhao Y."/>
            <person name="Zhang J."/>
            <person name="Li Y."/>
            <person name="Zhou W."/>
            <person name="Zhang B."/>
            <person name="Hu W."/>
            <person name="Eijk M."/>
            <person name="Tang J."/>
            <person name="Witsenboer H."/>
            <person name="Zhao S."/>
            <person name="Li Z."/>
            <person name="Zhang A."/>
            <person name="Wang D."/>
            <person name="Liang C."/>
        </authorList>
    </citation>
    <scope>NUCLEOTIDE SEQUENCE [LARGE SCALE GENOMIC DNA]</scope>
    <source>
        <strain evidence="7">cv. G1812</strain>
    </source>
</reference>
<keyword evidence="8" id="KW-1185">Reference proteome</keyword>
<gene>
    <name evidence="7" type="primary">LOC125543388</name>
</gene>
<accession>A0A8R7PR36</accession>
<dbReference type="Gramene" id="TuG1812G0300001793.01.T03">
    <property type="protein sequence ID" value="TuG1812G0300001793.01.T03"/>
    <property type="gene ID" value="TuG1812G0300001793.01"/>
</dbReference>
<reference evidence="7" key="3">
    <citation type="submission" date="2022-06" db="UniProtKB">
        <authorList>
            <consortium name="EnsemblPlants"/>
        </authorList>
    </citation>
    <scope>IDENTIFICATION</scope>
</reference>
<evidence type="ECO:0000256" key="1">
    <source>
        <dbReference type="ARBA" id="ARBA00004370"/>
    </source>
</evidence>
<sequence>MAGYRSASSSSAAGAGGAAVFAMRVLLLLTLLPLALAAFAFALQWRGGMRDPTGTVWPADTQRFPGMENSPLGSSSSSTGGRGSYFAVSSASASSAAADCAEILGRSASSHGISLYRGWSFDTDTAITPKICITGSTSASLHQILPWLYYHKVIGVSHFILFVEGEAAKPAVTSVLESIRGVKIIYRTKELKEQQDRSRIWNETWLSGFFYKPCNYELFVKQSLNMEMAIVMAREAGMDWIIHLDTDELIHPAGAREYSLRRLLLDVPDNVDMVIFPNYESSVERDDIKDPFTEVSMFKKNYDHLPKDTYFGLYKEATRGNPNYFLTYGNGKSAARVQEHMRPNGAHRWHNYMKSPKYDARYLILWSFSFLLVFSSQVQVNSGEMFLLNYLAICYLFSCSEIKLEEAAILHYTYTKFSDLTSRRDRCGCKPTKEDVKRCFILEFDRLAFIIASTATEQEMRNWYREHVVWTDKDTNLKLLRKGVLTRIYAPMAIIRGLKESGIFIDAVTSAKAHPKANIGLENNESIHTKVTASQTTTLKEGGNDNSQATARKILEMIDVQEEAMPPMSPPGFLELMESALS</sequence>
<keyword evidence="6" id="KW-0812">Transmembrane</keyword>
<dbReference type="Pfam" id="PF01697">
    <property type="entry name" value="Glyco_transf_92"/>
    <property type="match status" value="1"/>
</dbReference>
<dbReference type="Proteomes" id="UP000015106">
    <property type="component" value="Chromosome 3"/>
</dbReference>
<dbReference type="InterPro" id="IPR044224">
    <property type="entry name" value="KOBITO1-like"/>
</dbReference>
<name>A0A8R7PR36_TRIUA</name>